<dbReference type="Proteomes" id="UP000034112">
    <property type="component" value="Unassembled WGS sequence"/>
</dbReference>
<dbReference type="Gene3D" id="3.40.50.200">
    <property type="entry name" value="Peptidase S8/S53 domain"/>
    <property type="match status" value="1"/>
</dbReference>
<keyword evidence="2" id="KW-0472">Membrane</keyword>
<dbReference type="PROSITE" id="PS51892">
    <property type="entry name" value="SUBTILASE"/>
    <property type="match status" value="1"/>
</dbReference>
<feature type="domain" description="Peptidase S8/S53" evidence="3">
    <location>
        <begin position="602"/>
        <end position="755"/>
    </location>
</feature>
<protein>
    <recommendedName>
        <fullName evidence="3">Peptidase S8/S53 domain-containing protein</fullName>
    </recommendedName>
</protein>
<feature type="transmembrane region" description="Helical" evidence="2">
    <location>
        <begin position="118"/>
        <end position="137"/>
    </location>
</feature>
<dbReference type="InterPro" id="IPR000209">
    <property type="entry name" value="Peptidase_S8/S53_dom"/>
</dbReference>
<dbReference type="GO" id="GO:0004252">
    <property type="term" value="F:serine-type endopeptidase activity"/>
    <property type="evidence" value="ECO:0007669"/>
    <property type="project" value="InterPro"/>
</dbReference>
<dbReference type="InterPro" id="IPR036852">
    <property type="entry name" value="Peptidase_S8/S53_dom_sf"/>
</dbReference>
<sequence length="832" mass="93520">MSVNVDYTTVSAGDVDNFVQNLDARGTLANETQLSTTEALNKLFSSQIDTQQRKEFLEVLGTEDDYTSLQEEQWKVTSMHRALANKFQEIGMKTTTDKDVLDVLLNDERENNEKDIKFLAYLFACGWGGFNILHTILNPTIYKNNSFSFDAVKPLIRFLLLIYPDLPAGTSTDGKKQPPIFVALQTYPSPRPGKDNNQATEFTSSVKESIIRYLCETENGLGSKSAIKSLAQTVSDNTGRCNAIHKIISSADFDISETVLRELRNIMISERQHGQPGICCLETRDGQDRMCLHIALTAPLNKRSIWWAERLAELLPDLLRATCPSAIKKQGKNGEQLTPLQYFAEQRLQTEESDEKLGSKLGDLEAFLKRQCLINFKIDTCKSIMYGKDTAKEIFLTLDDDIISWEFLESQKLHYKLDTSLKRVHILNSVSIHWDEFSLEARKIATSWKCAGNFDLFMVFFWLKHEIKVKKIVEVVVDDGAGEEESPNDISEIGKKPHSDQAIIECLKGLAVETLNWKRMDIPAEVIIEGAGKNVRRLHLYCSGSQAVLQSWADSNGLSKLENGFEEQDWLKCMDEFADIMEAVEQQPDSASIGIQKSTRPIRVALIDDGVKTSYAGLDNNIHTGRSGWQQSDSPTTQTENSQWEHFRNYNSSHTGHGTVMAYYIKRVCPRVSLYVAKLDCKPHRGGASGYSANVTFSIDSVAQAIEWAVEQDVDIISMSWAIEKGNTPPYNRLWDAVQHAVEKNIILFCANPDRGTGYTEIDTYPLFLGPGHIICVGAATQSGVRWNQIDANDKTCKFFLPGVELGIQVDTKQRRNPDGPPREWCVSPCLT</sequence>
<evidence type="ECO:0000256" key="2">
    <source>
        <dbReference type="SAM" id="Phobius"/>
    </source>
</evidence>
<comment type="caution">
    <text evidence="4">The sequence shown here is derived from an EMBL/GenBank/DDBJ whole genome shotgun (WGS) entry which is preliminary data.</text>
</comment>
<proteinExistence type="inferred from homology"/>
<dbReference type="SUPFAM" id="SSF52743">
    <property type="entry name" value="Subtilisin-like"/>
    <property type="match status" value="1"/>
</dbReference>
<reference evidence="5" key="1">
    <citation type="journal article" date="2015" name="Genome Announc.">
        <title>Draft whole-genome sequence of the biocontrol agent Trichoderma harzianum T6776.</title>
        <authorList>
            <person name="Baroncelli R."/>
            <person name="Piaggeschi G."/>
            <person name="Fiorini L."/>
            <person name="Bertolini E."/>
            <person name="Zapparata A."/>
            <person name="Pe M.E."/>
            <person name="Sarrocco S."/>
            <person name="Vannacci G."/>
        </authorList>
    </citation>
    <scope>NUCLEOTIDE SEQUENCE [LARGE SCALE GENOMIC DNA]</scope>
    <source>
        <strain evidence="5">T6776</strain>
    </source>
</reference>
<organism evidence="4 5">
    <name type="scientific">Trichoderma harzianum</name>
    <name type="common">Hypocrea lixii</name>
    <dbReference type="NCBI Taxonomy" id="5544"/>
    <lineage>
        <taxon>Eukaryota</taxon>
        <taxon>Fungi</taxon>
        <taxon>Dikarya</taxon>
        <taxon>Ascomycota</taxon>
        <taxon>Pezizomycotina</taxon>
        <taxon>Sordariomycetes</taxon>
        <taxon>Hypocreomycetidae</taxon>
        <taxon>Hypocreales</taxon>
        <taxon>Hypocreaceae</taxon>
        <taxon>Trichoderma</taxon>
    </lineage>
</organism>
<comment type="similarity">
    <text evidence="1">Belongs to the peptidase S8 family.</text>
</comment>
<dbReference type="AlphaFoldDB" id="A0A0F9WZ31"/>
<keyword evidence="2" id="KW-1133">Transmembrane helix</keyword>
<keyword evidence="2" id="KW-0812">Transmembrane</keyword>
<gene>
    <name evidence="4" type="ORF">THAR02_10213</name>
</gene>
<name>A0A0F9WZ31_TRIHA</name>
<dbReference type="EMBL" id="JOKZ01000520">
    <property type="protein sequence ID" value="KKO97684.1"/>
    <property type="molecule type" value="Genomic_DNA"/>
</dbReference>
<evidence type="ECO:0000313" key="4">
    <source>
        <dbReference type="EMBL" id="KKO97684.1"/>
    </source>
</evidence>
<dbReference type="GO" id="GO:0006508">
    <property type="term" value="P:proteolysis"/>
    <property type="evidence" value="ECO:0007669"/>
    <property type="project" value="InterPro"/>
</dbReference>
<comment type="caution">
    <text evidence="1">Lacks conserved residue(s) required for the propagation of feature annotation.</text>
</comment>
<evidence type="ECO:0000256" key="1">
    <source>
        <dbReference type="PROSITE-ProRule" id="PRU01240"/>
    </source>
</evidence>
<evidence type="ECO:0000313" key="5">
    <source>
        <dbReference type="Proteomes" id="UP000034112"/>
    </source>
</evidence>
<dbReference type="OrthoDB" id="4899602at2759"/>
<evidence type="ECO:0000259" key="3">
    <source>
        <dbReference type="Pfam" id="PF00082"/>
    </source>
</evidence>
<dbReference type="Pfam" id="PF00082">
    <property type="entry name" value="Peptidase_S8"/>
    <property type="match status" value="1"/>
</dbReference>
<accession>A0A0F9WZ31</accession>